<dbReference type="AlphaFoldDB" id="A0AA38LEQ6"/>
<name>A0AA38LEQ6_TAXCH</name>
<sequence length="307" mass="34417">MAAHAIVVAYPGQGHINPMMQLATKLASKGIAITFVLTESWHKIITEAQDNAFTHAQTLGIPIRTRIIPDCVVGESQRSADMVEFFRSLSNMEAHVSEIISNFDRSETPVTCMISDAFLKWTAPFAKRQGLLFVSLWPMSVTTFSIFYHSDLVRVEGCTDCIPGVPSLQLGELPSPLQPPFPMRNEVAECIVNVKEADLIVANSFYALECRAVEALRQKMKPPLHCVGPLLPSAYFDRTDCRDRKKGSSSRIETDCSQWLDSKQPRSVIYVSFGSFLPVSRPQIWEIALGLMKSRCYFVWALRPDKE</sequence>
<dbReference type="OMA" id="SWHNTIT"/>
<dbReference type="GO" id="GO:0080044">
    <property type="term" value="F:quercetin 7-O-glucosyltransferase activity"/>
    <property type="evidence" value="ECO:0007669"/>
    <property type="project" value="TreeGrafter"/>
</dbReference>
<accession>A0AA38LEQ6</accession>
<evidence type="ECO:0000313" key="4">
    <source>
        <dbReference type="EMBL" id="KAH9319100.1"/>
    </source>
</evidence>
<evidence type="ECO:0000313" key="5">
    <source>
        <dbReference type="Proteomes" id="UP000824469"/>
    </source>
</evidence>
<evidence type="ECO:0000256" key="3">
    <source>
        <dbReference type="ARBA" id="ARBA00022679"/>
    </source>
</evidence>
<dbReference type="Gene3D" id="3.40.50.2000">
    <property type="entry name" value="Glycogen Phosphorylase B"/>
    <property type="match status" value="2"/>
</dbReference>
<dbReference type="Proteomes" id="UP000824469">
    <property type="component" value="Unassembled WGS sequence"/>
</dbReference>
<keyword evidence="3" id="KW-0808">Transferase</keyword>
<evidence type="ECO:0008006" key="6">
    <source>
        <dbReference type="Google" id="ProtNLM"/>
    </source>
</evidence>
<keyword evidence="2" id="KW-0328">Glycosyltransferase</keyword>
<evidence type="ECO:0000256" key="1">
    <source>
        <dbReference type="ARBA" id="ARBA00009995"/>
    </source>
</evidence>
<dbReference type="GO" id="GO:0080043">
    <property type="term" value="F:quercetin 3-O-glucosyltransferase activity"/>
    <property type="evidence" value="ECO:0007669"/>
    <property type="project" value="TreeGrafter"/>
</dbReference>
<organism evidence="4 5">
    <name type="scientific">Taxus chinensis</name>
    <name type="common">Chinese yew</name>
    <name type="synonym">Taxus wallichiana var. chinensis</name>
    <dbReference type="NCBI Taxonomy" id="29808"/>
    <lineage>
        <taxon>Eukaryota</taxon>
        <taxon>Viridiplantae</taxon>
        <taxon>Streptophyta</taxon>
        <taxon>Embryophyta</taxon>
        <taxon>Tracheophyta</taxon>
        <taxon>Spermatophyta</taxon>
        <taxon>Pinopsida</taxon>
        <taxon>Pinidae</taxon>
        <taxon>Conifers II</taxon>
        <taxon>Cupressales</taxon>
        <taxon>Taxaceae</taxon>
        <taxon>Taxus</taxon>
    </lineage>
</organism>
<reference evidence="4 5" key="1">
    <citation type="journal article" date="2021" name="Nat. Plants">
        <title>The Taxus genome provides insights into paclitaxel biosynthesis.</title>
        <authorList>
            <person name="Xiong X."/>
            <person name="Gou J."/>
            <person name="Liao Q."/>
            <person name="Li Y."/>
            <person name="Zhou Q."/>
            <person name="Bi G."/>
            <person name="Li C."/>
            <person name="Du R."/>
            <person name="Wang X."/>
            <person name="Sun T."/>
            <person name="Guo L."/>
            <person name="Liang H."/>
            <person name="Lu P."/>
            <person name="Wu Y."/>
            <person name="Zhang Z."/>
            <person name="Ro D.K."/>
            <person name="Shang Y."/>
            <person name="Huang S."/>
            <person name="Yan J."/>
        </authorList>
    </citation>
    <scope>NUCLEOTIDE SEQUENCE [LARGE SCALE GENOMIC DNA]</scope>
    <source>
        <strain evidence="4">Ta-2019</strain>
    </source>
</reference>
<feature type="non-terminal residue" evidence="4">
    <location>
        <position position="307"/>
    </location>
</feature>
<dbReference type="PANTHER" id="PTHR11926:SF1494">
    <property type="entry name" value="FLAVONOL 3-O-GLUCOSYLTRANSFERASE UGT76E12-RELATED"/>
    <property type="match status" value="1"/>
</dbReference>
<dbReference type="PANTHER" id="PTHR11926">
    <property type="entry name" value="GLUCOSYL/GLUCURONOSYL TRANSFERASES"/>
    <property type="match status" value="1"/>
</dbReference>
<proteinExistence type="inferred from homology"/>
<dbReference type="CDD" id="cd03784">
    <property type="entry name" value="GT1_Gtf-like"/>
    <property type="match status" value="1"/>
</dbReference>
<comment type="caution">
    <text evidence="4">The sequence shown here is derived from an EMBL/GenBank/DDBJ whole genome shotgun (WGS) entry which is preliminary data.</text>
</comment>
<dbReference type="EMBL" id="JAHRHJ020000004">
    <property type="protein sequence ID" value="KAH9319100.1"/>
    <property type="molecule type" value="Genomic_DNA"/>
</dbReference>
<comment type="similarity">
    <text evidence="1">Belongs to the UDP-glycosyltransferase family.</text>
</comment>
<dbReference type="SUPFAM" id="SSF53756">
    <property type="entry name" value="UDP-Glycosyltransferase/glycogen phosphorylase"/>
    <property type="match status" value="1"/>
</dbReference>
<gene>
    <name evidence="4" type="ORF">KI387_020869</name>
</gene>
<protein>
    <recommendedName>
        <fullName evidence="6">UDP-glycosyltransferase</fullName>
    </recommendedName>
</protein>
<dbReference type="InterPro" id="IPR002213">
    <property type="entry name" value="UDP_glucos_trans"/>
</dbReference>
<keyword evidence="5" id="KW-1185">Reference proteome</keyword>
<evidence type="ECO:0000256" key="2">
    <source>
        <dbReference type="ARBA" id="ARBA00022676"/>
    </source>
</evidence>